<evidence type="ECO:0000313" key="2">
    <source>
        <dbReference type="Proteomes" id="UP000075391"/>
    </source>
</evidence>
<dbReference type="Proteomes" id="UP000075391">
    <property type="component" value="Unassembled WGS sequence"/>
</dbReference>
<gene>
    <name evidence="1" type="ORF">AZI85_06420</name>
</gene>
<reference evidence="1 2" key="1">
    <citation type="submission" date="2016-03" db="EMBL/GenBank/DDBJ databases">
        <authorList>
            <person name="Ploux O."/>
        </authorList>
    </citation>
    <scope>NUCLEOTIDE SEQUENCE [LARGE SCALE GENOMIC DNA]</scope>
    <source>
        <strain evidence="1 2">BER2</strain>
    </source>
</reference>
<protein>
    <submittedName>
        <fullName evidence="1">Uncharacterized protein</fullName>
    </submittedName>
</protein>
<organism evidence="1 2">
    <name type="scientific">Bdellovibrio bacteriovorus</name>
    <dbReference type="NCBI Taxonomy" id="959"/>
    <lineage>
        <taxon>Bacteria</taxon>
        <taxon>Pseudomonadati</taxon>
        <taxon>Bdellovibrionota</taxon>
        <taxon>Bdellovibrionia</taxon>
        <taxon>Bdellovibrionales</taxon>
        <taxon>Pseudobdellovibrionaceae</taxon>
        <taxon>Bdellovibrio</taxon>
    </lineage>
</organism>
<name>A0A150WFM9_BDEBC</name>
<dbReference type="OrthoDB" id="9800643at2"/>
<sequence>MLQTENLNKIWLNLSKNSSLKKNVQEELASLFNEAAYREWWKTEPRTPFEFSRPDLYPTLKHVGFIAGEKLQVKVNQIGSRMFVTDGAWVQNPMRVFPDPDEALVLLKHVEKKGLHTWADWVIDPAAGCGHTPLGFQGPAKRIFCDANARALTFASLNALINDLASEHCFGLLNDMNRKFPSPLRLQGKTLFLTNVPFAPAPDDSSLALNSGGGEHGADLQIASFELVKKFSEQNSVPVRACFLTWTLGSADSNEWEVPRLCQNIFPKAKIQWTLEQHDYDAPDLPNPAPLRLMLRHLARSQYVVSHGNKTVETAYENLADKLQAQGFTHIAYGFLDCEL</sequence>
<proteinExistence type="predicted"/>
<dbReference type="AlphaFoldDB" id="A0A150WFM9"/>
<dbReference type="EMBL" id="LUKF01000016">
    <property type="protein sequence ID" value="KYG61849.1"/>
    <property type="molecule type" value="Genomic_DNA"/>
</dbReference>
<accession>A0A150WFM9</accession>
<dbReference type="RefSeq" id="WP_063243996.1">
    <property type="nucleotide sequence ID" value="NZ_LUKF01000016.1"/>
</dbReference>
<evidence type="ECO:0000313" key="1">
    <source>
        <dbReference type="EMBL" id="KYG61849.1"/>
    </source>
</evidence>
<comment type="caution">
    <text evidence="1">The sequence shown here is derived from an EMBL/GenBank/DDBJ whole genome shotgun (WGS) entry which is preliminary data.</text>
</comment>